<dbReference type="PANTHER" id="PTHR37017:SF11">
    <property type="entry name" value="ESTERASE_LIPASE_THIOESTERASE DOMAIN-CONTAINING PROTEIN"/>
    <property type="match status" value="1"/>
</dbReference>
<organism evidence="2 3">
    <name type="scientific">Pseudonocardia xinjiangensis</name>
    <dbReference type="NCBI Taxonomy" id="75289"/>
    <lineage>
        <taxon>Bacteria</taxon>
        <taxon>Bacillati</taxon>
        <taxon>Actinomycetota</taxon>
        <taxon>Actinomycetes</taxon>
        <taxon>Pseudonocardiales</taxon>
        <taxon>Pseudonocardiaceae</taxon>
        <taxon>Pseudonocardia</taxon>
    </lineage>
</organism>
<proteinExistence type="predicted"/>
<gene>
    <name evidence="2" type="ORF">HF577_08635</name>
</gene>
<dbReference type="EMBL" id="JAAXKY010000019">
    <property type="protein sequence ID" value="NMH77158.1"/>
    <property type="molecule type" value="Genomic_DNA"/>
</dbReference>
<feature type="domain" description="AB hydrolase-1" evidence="1">
    <location>
        <begin position="11"/>
        <end position="221"/>
    </location>
</feature>
<dbReference type="PANTHER" id="PTHR37017">
    <property type="entry name" value="AB HYDROLASE-1 DOMAIN-CONTAINING PROTEIN-RELATED"/>
    <property type="match status" value="1"/>
</dbReference>
<dbReference type="Gene3D" id="3.40.50.1820">
    <property type="entry name" value="alpha/beta hydrolase"/>
    <property type="match status" value="1"/>
</dbReference>
<dbReference type="GO" id="GO:0016787">
    <property type="term" value="F:hydrolase activity"/>
    <property type="evidence" value="ECO:0007669"/>
    <property type="project" value="UniProtKB-KW"/>
</dbReference>
<dbReference type="Pfam" id="PF12697">
    <property type="entry name" value="Abhydrolase_6"/>
    <property type="match status" value="1"/>
</dbReference>
<evidence type="ECO:0000313" key="2">
    <source>
        <dbReference type="EMBL" id="NMH77158.1"/>
    </source>
</evidence>
<evidence type="ECO:0000259" key="1">
    <source>
        <dbReference type="Pfam" id="PF12697"/>
    </source>
</evidence>
<accession>A0ABX1R9U7</accession>
<sequence length="239" mass="25689">MVADAAHERTLVLVHGAWHGAWAWELLVPQLAARGWRTSTVDLLSASGDPEAGMYRDAEVIREHLAGIDGPITVLAHSYGGLPVTEVAATVPRVTQLIYLAAHMLDVGEYVLGPTGGPWFDPEETPLLPVPDSSTVLMYADVAADVAEAAVVRLRPQSSLSFLEPLTRAAWRRLPSAFVVCDEDRIFPPVLAETLPPKADLVRHMPTSHSPFLSQPADLADLIGEISAELAALPDKISS</sequence>
<dbReference type="InterPro" id="IPR029058">
    <property type="entry name" value="AB_hydrolase_fold"/>
</dbReference>
<dbReference type="Proteomes" id="UP001296706">
    <property type="component" value="Unassembled WGS sequence"/>
</dbReference>
<comment type="caution">
    <text evidence="2">The sequence shown here is derived from an EMBL/GenBank/DDBJ whole genome shotgun (WGS) entry which is preliminary data.</text>
</comment>
<dbReference type="InterPro" id="IPR052897">
    <property type="entry name" value="Sec-Metab_Biosynth_Hydrolase"/>
</dbReference>
<keyword evidence="3" id="KW-1185">Reference proteome</keyword>
<evidence type="ECO:0000313" key="3">
    <source>
        <dbReference type="Proteomes" id="UP001296706"/>
    </source>
</evidence>
<keyword evidence="2" id="KW-0378">Hydrolase</keyword>
<reference evidence="2 3" key="1">
    <citation type="submission" date="2020-04" db="EMBL/GenBank/DDBJ databases">
        <authorList>
            <person name="Klaysubun C."/>
            <person name="Duangmal K."/>
            <person name="Lipun K."/>
        </authorList>
    </citation>
    <scope>NUCLEOTIDE SEQUENCE [LARGE SCALE GENOMIC DNA]</scope>
    <source>
        <strain evidence="2 3">JCM 11839</strain>
    </source>
</reference>
<dbReference type="InterPro" id="IPR000073">
    <property type="entry name" value="AB_hydrolase_1"/>
</dbReference>
<dbReference type="RefSeq" id="WP_169395230.1">
    <property type="nucleotide sequence ID" value="NZ_BAAAJH010000028.1"/>
</dbReference>
<protein>
    <submittedName>
        <fullName evidence="2">Alpha/beta hydrolase</fullName>
    </submittedName>
</protein>
<name>A0ABX1R9U7_9PSEU</name>
<dbReference type="SUPFAM" id="SSF53474">
    <property type="entry name" value="alpha/beta-Hydrolases"/>
    <property type="match status" value="1"/>
</dbReference>